<evidence type="ECO:0000256" key="1">
    <source>
        <dbReference type="SAM" id="Phobius"/>
    </source>
</evidence>
<dbReference type="RefSeq" id="WP_404318896.1">
    <property type="nucleotide sequence ID" value="NZ_JAUIYO010000019.1"/>
</dbReference>
<dbReference type="InterPro" id="IPR013830">
    <property type="entry name" value="SGNH_hydro"/>
</dbReference>
<keyword evidence="1" id="KW-1133">Transmembrane helix</keyword>
<dbReference type="PANTHER" id="PTHR30383">
    <property type="entry name" value="THIOESTERASE 1/PROTEASE 1/LYSOPHOSPHOLIPASE L1"/>
    <property type="match status" value="1"/>
</dbReference>
<keyword evidence="1" id="KW-0472">Membrane</keyword>
<dbReference type="SUPFAM" id="SSF52266">
    <property type="entry name" value="SGNH hydrolase"/>
    <property type="match status" value="1"/>
</dbReference>
<feature type="domain" description="SGNH hydrolase-type esterase" evidence="2">
    <location>
        <begin position="64"/>
        <end position="254"/>
    </location>
</feature>
<dbReference type="PANTHER" id="PTHR30383:SF27">
    <property type="entry name" value="SPORE GERMINATION LIPASE LIPC"/>
    <property type="match status" value="1"/>
</dbReference>
<evidence type="ECO:0000259" key="2">
    <source>
        <dbReference type="Pfam" id="PF13472"/>
    </source>
</evidence>
<dbReference type="Pfam" id="PF13472">
    <property type="entry name" value="Lipase_GDSL_2"/>
    <property type="match status" value="1"/>
</dbReference>
<feature type="transmembrane region" description="Helical" evidence="1">
    <location>
        <begin position="7"/>
        <end position="25"/>
    </location>
</feature>
<accession>A0ABW8IBY2</accession>
<evidence type="ECO:0000313" key="4">
    <source>
        <dbReference type="Proteomes" id="UP001619911"/>
    </source>
</evidence>
<sequence length="273" mass="30688">MKLLFKYLMSILIVAAIAVSLWLYYPTYQIQQMKEEAAPASAQAALSYVDYFGKLDKDTLTHLAIGDSIIAGFGSENNVSFVSYFSYLLGEQTDKTVILENKGILGINSSDLNARVQTGEFDEQIKNADLITINVGGNDILQTLDDGDYQNVVRNFQSMQATFTKNLTDISNKINTMNPDATIVFLEMYNPLKQDHELYSVADQLLPKWNVKIYEIAHQFNHAIVLETTKVINAHHLQYLSDDGVHPNALGYEALSDQMMEQLQKKPFAKSTI</sequence>
<evidence type="ECO:0000313" key="3">
    <source>
        <dbReference type="EMBL" id="MFK2827010.1"/>
    </source>
</evidence>
<protein>
    <submittedName>
        <fullName evidence="3">GDSL-type esterase/lipase family protein</fullName>
    </submittedName>
</protein>
<gene>
    <name evidence="3" type="ORF">QYG89_15260</name>
</gene>
<dbReference type="InterPro" id="IPR036514">
    <property type="entry name" value="SGNH_hydro_sf"/>
</dbReference>
<organism evidence="3 4">
    <name type="scientific">Bacillus lumedeiriae</name>
    <dbReference type="NCBI Taxonomy" id="3058829"/>
    <lineage>
        <taxon>Bacteria</taxon>
        <taxon>Bacillati</taxon>
        <taxon>Bacillota</taxon>
        <taxon>Bacilli</taxon>
        <taxon>Bacillales</taxon>
        <taxon>Bacillaceae</taxon>
        <taxon>Bacillus</taxon>
    </lineage>
</organism>
<comment type="caution">
    <text evidence="3">The sequence shown here is derived from an EMBL/GenBank/DDBJ whole genome shotgun (WGS) entry which is preliminary data.</text>
</comment>
<dbReference type="Proteomes" id="UP001619911">
    <property type="component" value="Unassembled WGS sequence"/>
</dbReference>
<proteinExistence type="predicted"/>
<dbReference type="Gene3D" id="3.40.50.1110">
    <property type="entry name" value="SGNH hydrolase"/>
    <property type="match status" value="1"/>
</dbReference>
<name>A0ABW8IBY2_9BACI</name>
<keyword evidence="1" id="KW-0812">Transmembrane</keyword>
<reference evidence="3 4" key="1">
    <citation type="submission" date="2023-07" db="EMBL/GenBank/DDBJ databases">
        <title>Bacillus lucianemedeirus sp. nov, a new species isolated from an immunobiological production facility.</title>
        <authorList>
            <person name="Costa L.V."/>
            <person name="Miranda R.V.S.L."/>
            <person name="Brandao M.L.L."/>
            <person name="Reis C.M.F."/>
            <person name="Frazao A.M."/>
            <person name="Cruz F.V."/>
            <person name="Baio P.V.P."/>
            <person name="Veras J.F.C."/>
            <person name="Ramos J.N."/>
            <person name="Vieira V."/>
        </authorList>
    </citation>
    <scope>NUCLEOTIDE SEQUENCE [LARGE SCALE GENOMIC DNA]</scope>
    <source>
        <strain evidence="3 4">B190/17</strain>
    </source>
</reference>
<keyword evidence="4" id="KW-1185">Reference proteome</keyword>
<dbReference type="EMBL" id="JAUIYO010000019">
    <property type="protein sequence ID" value="MFK2827010.1"/>
    <property type="molecule type" value="Genomic_DNA"/>
</dbReference>
<dbReference type="InterPro" id="IPR051532">
    <property type="entry name" value="Ester_Hydrolysis_Enzymes"/>
</dbReference>